<feature type="region of interest" description="Disordered" evidence="2">
    <location>
        <begin position="244"/>
        <end position="269"/>
    </location>
</feature>
<feature type="domain" description="Glycosyl transferase family 1" evidence="3">
    <location>
        <begin position="494"/>
        <end position="638"/>
    </location>
</feature>
<dbReference type="PANTHER" id="PTHR12526:SF636">
    <property type="entry name" value="BLL3647 PROTEIN"/>
    <property type="match status" value="1"/>
</dbReference>
<sequence length="670" mass="73577">MTRELDRAYLKRPVGTLVRAGRPMVVMIVTYKSHDLVEQCLASVAEHLPELPVFVYENSGDGYPGREELAARHPGVHWVLGPVNLGFAAAFNALVEHAPADADLLLLNADARLQGPLARTRELLLQAKVAAVSPMVHDDGAPGPARWDIATRRRTLSRALVAAAGYSDRLRGTPISHLYARQPDESESIDGYVGGACLAINRAAWNEIGGFDEEFFLYGEETDWQARATAAGWRILLAHESDIDHGNPAAASQSQEPDAAHGAAVSTPERRRNRDLLRANIALLLEHQDGVHHADAYLAGTTVLERMQRSKRDARRRALTASRRTAKPAIVITTNRLVYGGAERQKALLATELDRRGYPVTVVCMQRFGPLIREIPHSVRVVRQPWWAPAVDLPAGPAVLISGDTNTETGFATLWRAAGADRRWLVAPHVPPEPDRPIYSRPLAAAMRRCDAFVVLARRHWDMLTEHHKLGDRRFIAPNGVALAEEPAPRTRAAGEPVNLVMLSRIVEHKNPHLLIEALGGLTDMPWQLSIFGDGPDRERLQARTPAALRDRVHWRGWSAGPGPALAEADLLCVPSRSEAFPLAILEAMARAVPVAASAICAVPEMLDFGNAGYVVEPASVPAWHERLAEILADPAALPSVGRRGHERMRRRYTVEAMTDDYLRAIEAVL</sequence>
<dbReference type="PANTHER" id="PTHR12526">
    <property type="entry name" value="GLYCOSYLTRANSFERASE"/>
    <property type="match status" value="1"/>
</dbReference>
<comment type="caution">
    <text evidence="4">The sequence shown here is derived from an EMBL/GenBank/DDBJ whole genome shotgun (WGS) entry which is preliminary data.</text>
</comment>
<accession>A0A1X2A4E8</accession>
<dbReference type="EMBL" id="LQPN01000072">
    <property type="protein sequence ID" value="ORW38292.1"/>
    <property type="molecule type" value="Genomic_DNA"/>
</dbReference>
<dbReference type="GO" id="GO:0016757">
    <property type="term" value="F:glycosyltransferase activity"/>
    <property type="evidence" value="ECO:0007669"/>
    <property type="project" value="InterPro"/>
</dbReference>
<dbReference type="Pfam" id="PF13641">
    <property type="entry name" value="Glyco_tranf_2_3"/>
    <property type="match status" value="1"/>
</dbReference>
<dbReference type="InterPro" id="IPR029044">
    <property type="entry name" value="Nucleotide-diphossugar_trans"/>
</dbReference>
<evidence type="ECO:0000256" key="1">
    <source>
        <dbReference type="ARBA" id="ARBA00022679"/>
    </source>
</evidence>
<dbReference type="InterPro" id="IPR001296">
    <property type="entry name" value="Glyco_trans_1"/>
</dbReference>
<dbReference type="Gene3D" id="3.40.50.2000">
    <property type="entry name" value="Glycogen Phosphorylase B"/>
    <property type="match status" value="2"/>
</dbReference>
<dbReference type="AlphaFoldDB" id="A0A1X2A4E8"/>
<dbReference type="CDD" id="cd03801">
    <property type="entry name" value="GT4_PimA-like"/>
    <property type="match status" value="1"/>
</dbReference>
<organism evidence="4 5">
    <name type="scientific">Mycobacterium paraense</name>
    <dbReference type="NCBI Taxonomy" id="767916"/>
    <lineage>
        <taxon>Bacteria</taxon>
        <taxon>Bacillati</taxon>
        <taxon>Actinomycetota</taxon>
        <taxon>Actinomycetes</taxon>
        <taxon>Mycobacteriales</taxon>
        <taxon>Mycobacteriaceae</taxon>
        <taxon>Mycobacterium</taxon>
        <taxon>Mycobacterium simiae complex</taxon>
    </lineage>
</organism>
<dbReference type="Pfam" id="PF00534">
    <property type="entry name" value="Glycos_transf_1"/>
    <property type="match status" value="1"/>
</dbReference>
<proteinExistence type="predicted"/>
<dbReference type="STRING" id="767916.AWB91_12820"/>
<evidence type="ECO:0000259" key="3">
    <source>
        <dbReference type="Pfam" id="PF00534"/>
    </source>
</evidence>
<dbReference type="Proteomes" id="UP000193285">
    <property type="component" value="Unassembled WGS sequence"/>
</dbReference>
<dbReference type="SUPFAM" id="SSF53448">
    <property type="entry name" value="Nucleotide-diphospho-sugar transferases"/>
    <property type="match status" value="1"/>
</dbReference>
<name>A0A1X2A4E8_9MYCO</name>
<gene>
    <name evidence="4" type="ORF">AWB90_23675</name>
</gene>
<evidence type="ECO:0000313" key="4">
    <source>
        <dbReference type="EMBL" id="ORW38292.1"/>
    </source>
</evidence>
<dbReference type="OrthoDB" id="9771846at2"/>
<protein>
    <submittedName>
        <fullName evidence="4">Glycosyl transferase family 1</fullName>
    </submittedName>
</protein>
<dbReference type="SUPFAM" id="SSF53756">
    <property type="entry name" value="UDP-Glycosyltransferase/glycogen phosphorylase"/>
    <property type="match status" value="1"/>
</dbReference>
<evidence type="ECO:0000256" key="2">
    <source>
        <dbReference type="SAM" id="MobiDB-lite"/>
    </source>
</evidence>
<reference evidence="4 5" key="1">
    <citation type="journal article" date="2015" name="Emerg. Microbes Infect.">
        <title>Characterization of 17 strains belonging to the Mycobacterium simiae complex and description of Mycobacterium paraense sp. nov.</title>
        <authorList>
            <person name="Fusco da Costa A.R."/>
            <person name="Fedrizzi T."/>
            <person name="Lopes M.L."/>
            <person name="Pecorari M."/>
            <person name="Oliveira da Costa W.L."/>
            <person name="Giacobazzi E."/>
            <person name="da Costa Bahia J.R."/>
            <person name="De Sanctis V."/>
            <person name="Batista Lima K.V."/>
            <person name="Bertorelli R."/>
            <person name="Grottola A."/>
            <person name="Fabio A."/>
            <person name="Mariottini A."/>
            <person name="Ferretti P."/>
            <person name="Di Leva F."/>
            <person name="Fregni Serpini G."/>
            <person name="Tagliazucchi S."/>
            <person name="Rumpianesi F."/>
            <person name="Jousson O."/>
            <person name="Segata N."/>
            <person name="Tortoli E."/>
        </authorList>
    </citation>
    <scope>NUCLEOTIDE SEQUENCE [LARGE SCALE GENOMIC DNA]</scope>
    <source>
        <strain evidence="4 5">IEC33</strain>
    </source>
</reference>
<evidence type="ECO:0000313" key="5">
    <source>
        <dbReference type="Proteomes" id="UP000193285"/>
    </source>
</evidence>
<keyword evidence="1 4" id="KW-0808">Transferase</keyword>
<dbReference type="Gene3D" id="3.90.550.10">
    <property type="entry name" value="Spore Coat Polysaccharide Biosynthesis Protein SpsA, Chain A"/>
    <property type="match status" value="1"/>
</dbReference>